<dbReference type="eggNOG" id="COG0243">
    <property type="taxonomic scope" value="Bacteria"/>
</dbReference>
<protein>
    <submittedName>
        <fullName evidence="7">Molybdopterin containing oxidoreductase YoaE</fullName>
        <ecNumber evidence="7">1.-.-.-</ecNumber>
    </submittedName>
</protein>
<evidence type="ECO:0000259" key="5">
    <source>
        <dbReference type="Pfam" id="PF00384"/>
    </source>
</evidence>
<dbReference type="Pfam" id="PF00384">
    <property type="entry name" value="Molybdopterin"/>
    <property type="match status" value="1"/>
</dbReference>
<dbReference type="STRING" id="1089553.Tph_c01710"/>
<dbReference type="Proteomes" id="UP000000467">
    <property type="component" value="Chromosome"/>
</dbReference>
<dbReference type="PANTHER" id="PTHR43742:SF6">
    <property type="entry name" value="OXIDOREDUCTASE YYAE-RELATED"/>
    <property type="match status" value="1"/>
</dbReference>
<dbReference type="InterPro" id="IPR050612">
    <property type="entry name" value="Prok_Mopterin_Oxidored"/>
</dbReference>
<dbReference type="CDD" id="cd02781">
    <property type="entry name" value="MopB_CT_Acetylene-hydratase"/>
    <property type="match status" value="1"/>
</dbReference>
<feature type="domain" description="Molybdopterin dinucleotide-binding" evidence="6">
    <location>
        <begin position="400"/>
        <end position="489"/>
    </location>
</feature>
<dbReference type="AlphaFoldDB" id="K4LQP5"/>
<dbReference type="Gene3D" id="3.30.2070.10">
    <property type="entry name" value="Formate dehydrogenase/DMSO reductase"/>
    <property type="match status" value="1"/>
</dbReference>
<evidence type="ECO:0000256" key="1">
    <source>
        <dbReference type="ARBA" id="ARBA00010312"/>
    </source>
</evidence>
<name>K4LQP5_THEPS</name>
<evidence type="ECO:0000256" key="2">
    <source>
        <dbReference type="ARBA" id="ARBA00022723"/>
    </source>
</evidence>
<sequence length="525" mass="59266">MKRGTKLIVVDPRANWLATRAEHHLQLRPGTDGALALALLYAVIKTDKYDKQFVEKWCYGFDKLAERVAQYPPEWAEEITGVPAEDIYAAAECLVQKPSSACTGVAIDQNPNCIQIAHALYSIFAITGNLDIPGGLFMGQPQFFAGAAVDSNEDEEEFEGIGYREFPAIPMIVNTTHPDCTLEALETGKPYPIKFAFIQSTNFLASSIVVQPKRWYEAMRKLEFIVASDIFMNPTIMALADLVLPVSTSLEHDGIVMNSMASQPGQFGALVKIIDDFGETKSDLEIVLDLYHRLYPDSNDPRWKDPESYLTHDMVQIPGIGVTFPELKERVIGQYELEYRKYEKGLLRADGKPGFNTPTGKIELYSTILASLNEDPLPYYIEPKFSAVSRPDIAKEYPLIMTTGARRFTYFHSEHRQISKLREIHPWPTAEINPKTAAEKGITEGSWIYIENPWGKAKVVAHVTPIVKENVVSVDHGWWYPERDPEKLFDVWEPSINSLIPHKEIGKLGFGTHYKCMPCKIYRAE</sequence>
<reference evidence="7 8" key="1">
    <citation type="journal article" date="2012" name="BMC Genomics">
        <title>Genome-guided analysis of physiological and morphological traits of the fermentative acetate oxidizer Thermacetogenium phaeum.</title>
        <authorList>
            <person name="Oehler D."/>
            <person name="Poehlein A."/>
            <person name="Leimbach A."/>
            <person name="Muller N."/>
            <person name="Daniel R."/>
            <person name="Gottschalk G."/>
            <person name="Schink B."/>
        </authorList>
    </citation>
    <scope>NUCLEOTIDE SEQUENCE [LARGE SCALE GENOMIC DNA]</scope>
    <source>
        <strain evidence="8">ATCC BAA-254 / DSM 26808 / PB</strain>
    </source>
</reference>
<dbReference type="SUPFAM" id="SSF50692">
    <property type="entry name" value="ADC-like"/>
    <property type="match status" value="1"/>
</dbReference>
<dbReference type="InterPro" id="IPR006656">
    <property type="entry name" value="Mopterin_OxRdtase"/>
</dbReference>
<dbReference type="Gene3D" id="2.40.40.20">
    <property type="match status" value="1"/>
</dbReference>
<keyword evidence="2" id="KW-0479">Metal-binding</keyword>
<keyword evidence="3" id="KW-0408">Iron</keyword>
<dbReference type="EMBL" id="CP003732">
    <property type="protein sequence ID" value="AFV10419.1"/>
    <property type="molecule type" value="Genomic_DNA"/>
</dbReference>
<dbReference type="RefSeq" id="WP_015049339.1">
    <property type="nucleotide sequence ID" value="NC_018870.1"/>
</dbReference>
<evidence type="ECO:0000256" key="4">
    <source>
        <dbReference type="ARBA" id="ARBA00023014"/>
    </source>
</evidence>
<dbReference type="HOGENOM" id="CLU_000422_13_3_9"/>
<evidence type="ECO:0000313" key="7">
    <source>
        <dbReference type="EMBL" id="AFV10419.1"/>
    </source>
</evidence>
<evidence type="ECO:0000256" key="3">
    <source>
        <dbReference type="ARBA" id="ARBA00023004"/>
    </source>
</evidence>
<keyword evidence="7" id="KW-0560">Oxidoreductase</keyword>
<accession>K4LQP5</accession>
<dbReference type="Pfam" id="PF01568">
    <property type="entry name" value="Molydop_binding"/>
    <property type="match status" value="1"/>
</dbReference>
<dbReference type="SUPFAM" id="SSF53706">
    <property type="entry name" value="Formate dehydrogenase/DMSO reductase, domains 1-3"/>
    <property type="match status" value="1"/>
</dbReference>
<dbReference type="Gene3D" id="3.40.50.740">
    <property type="match status" value="1"/>
</dbReference>
<organism evidence="7 8">
    <name type="scientific">Thermacetogenium phaeum (strain ATCC BAA-254 / DSM 26808 / PB)</name>
    <dbReference type="NCBI Taxonomy" id="1089553"/>
    <lineage>
        <taxon>Bacteria</taxon>
        <taxon>Bacillati</taxon>
        <taxon>Bacillota</taxon>
        <taxon>Clostridia</taxon>
        <taxon>Thermoanaerobacterales</taxon>
        <taxon>Thermoanaerobacteraceae</taxon>
        <taxon>Thermacetogenium</taxon>
    </lineage>
</organism>
<comment type="similarity">
    <text evidence="1">Belongs to the prokaryotic molybdopterin-containing oxidoreductase family.</text>
</comment>
<feature type="domain" description="Molybdopterin oxidoreductase" evidence="5">
    <location>
        <begin position="4"/>
        <end position="291"/>
    </location>
</feature>
<dbReference type="GO" id="GO:0018818">
    <property type="term" value="F:acetylene hydratase activity"/>
    <property type="evidence" value="ECO:0007669"/>
    <property type="project" value="InterPro"/>
</dbReference>
<dbReference type="GO" id="GO:0046872">
    <property type="term" value="F:metal ion binding"/>
    <property type="evidence" value="ECO:0007669"/>
    <property type="project" value="UniProtKB-KW"/>
</dbReference>
<gene>
    <name evidence="7" type="primary">yoaE</name>
    <name evidence="7" type="ordered locus">Tph_c01710</name>
</gene>
<proteinExistence type="inferred from homology"/>
<evidence type="ECO:0000313" key="8">
    <source>
        <dbReference type="Proteomes" id="UP000000467"/>
    </source>
</evidence>
<evidence type="ECO:0000259" key="6">
    <source>
        <dbReference type="Pfam" id="PF01568"/>
    </source>
</evidence>
<dbReference type="EC" id="1.-.-.-" evidence="7"/>
<dbReference type="GO" id="GO:0051536">
    <property type="term" value="F:iron-sulfur cluster binding"/>
    <property type="evidence" value="ECO:0007669"/>
    <property type="project" value="UniProtKB-KW"/>
</dbReference>
<dbReference type="PANTHER" id="PTHR43742">
    <property type="entry name" value="TRIMETHYLAMINE-N-OXIDE REDUCTASE"/>
    <property type="match status" value="1"/>
</dbReference>
<dbReference type="GO" id="GO:0043546">
    <property type="term" value="F:molybdopterin cofactor binding"/>
    <property type="evidence" value="ECO:0007669"/>
    <property type="project" value="InterPro"/>
</dbReference>
<dbReference type="InterPro" id="IPR009010">
    <property type="entry name" value="Asp_de-COase-like_dom_sf"/>
</dbReference>
<dbReference type="Gene3D" id="3.40.228.10">
    <property type="entry name" value="Dimethylsulfoxide Reductase, domain 2"/>
    <property type="match status" value="1"/>
</dbReference>
<dbReference type="KEGG" id="tpz:Tph_c01710"/>
<keyword evidence="4" id="KW-0411">Iron-sulfur</keyword>
<dbReference type="InterPro" id="IPR006657">
    <property type="entry name" value="MoPterin_dinucl-bd_dom"/>
</dbReference>
<dbReference type="InterPro" id="IPR037949">
    <property type="entry name" value="MopB_CT_Acetylene-hydratase"/>
</dbReference>
<dbReference type="GO" id="GO:0016491">
    <property type="term" value="F:oxidoreductase activity"/>
    <property type="evidence" value="ECO:0007669"/>
    <property type="project" value="UniProtKB-KW"/>
</dbReference>
<keyword evidence="8" id="KW-1185">Reference proteome</keyword>